<dbReference type="AlphaFoldDB" id="A0A8S3SPE0"/>
<keyword evidence="2" id="KW-1185">Reference proteome</keyword>
<dbReference type="EMBL" id="CAJPWZ010001715">
    <property type="protein sequence ID" value="CAG2222003.1"/>
    <property type="molecule type" value="Genomic_DNA"/>
</dbReference>
<dbReference type="Gene3D" id="3.30.200.20">
    <property type="entry name" value="Phosphorylase Kinase, domain 1"/>
    <property type="match status" value="1"/>
</dbReference>
<keyword evidence="1" id="KW-0808">Transferase</keyword>
<dbReference type="SUPFAM" id="SSF56112">
    <property type="entry name" value="Protein kinase-like (PK-like)"/>
    <property type="match status" value="1"/>
</dbReference>
<proteinExistence type="predicted"/>
<name>A0A8S3SPE0_MYTED</name>
<dbReference type="Proteomes" id="UP000683360">
    <property type="component" value="Unassembled WGS sequence"/>
</dbReference>
<dbReference type="Gene3D" id="1.10.510.10">
    <property type="entry name" value="Transferase(Phosphotransferase) domain 1"/>
    <property type="match status" value="1"/>
</dbReference>
<evidence type="ECO:0000313" key="1">
    <source>
        <dbReference type="EMBL" id="CAG2222003.1"/>
    </source>
</evidence>
<sequence length="316" mass="36018">MPMEIEITPESLEIPVMRPELAKLCTAGLHVDGYILSMARKFFYDRLSQPACDENVTIIMDKRRLKKDKNSIGEIIAGVKLQKTGISPAIHLIVETDNFYYVYMEMIFPGITIAQVADLLPDINSNTRINFVHYIIYQVLKVIKIIWDELWSHNDLHDQNIILQPSNGCLNIRLVDFGDAKPIDEISIQNVKNDVLQIHTLILKLLKQNDATDFGPLNEYKQIKEEYLSVEKIDELMSKVSEKAVEFGRDHAANEELCQMITKLDGDRAANQELWHIKTKSSENGEKNAKDVPAPSVNDSVDCKAVYHFANSYRGQ</sequence>
<gene>
    <name evidence="1" type="ORF">MEDL_35361</name>
</gene>
<comment type="caution">
    <text evidence="1">The sequence shown here is derived from an EMBL/GenBank/DDBJ whole genome shotgun (WGS) entry which is preliminary data.</text>
</comment>
<accession>A0A8S3SPE0</accession>
<evidence type="ECO:0000313" key="2">
    <source>
        <dbReference type="Proteomes" id="UP000683360"/>
    </source>
</evidence>
<dbReference type="InterPro" id="IPR011009">
    <property type="entry name" value="Kinase-like_dom_sf"/>
</dbReference>
<reference evidence="1" key="1">
    <citation type="submission" date="2021-03" db="EMBL/GenBank/DDBJ databases">
        <authorList>
            <person name="Bekaert M."/>
        </authorList>
    </citation>
    <scope>NUCLEOTIDE SEQUENCE</scope>
</reference>
<protein>
    <submittedName>
        <fullName evidence="1">PASK</fullName>
        <ecNumber evidence="1">2.7.11.1</ecNumber>
    </submittedName>
</protein>
<dbReference type="EC" id="2.7.11.1" evidence="1"/>
<organism evidence="1 2">
    <name type="scientific">Mytilus edulis</name>
    <name type="common">Blue mussel</name>
    <dbReference type="NCBI Taxonomy" id="6550"/>
    <lineage>
        <taxon>Eukaryota</taxon>
        <taxon>Metazoa</taxon>
        <taxon>Spiralia</taxon>
        <taxon>Lophotrochozoa</taxon>
        <taxon>Mollusca</taxon>
        <taxon>Bivalvia</taxon>
        <taxon>Autobranchia</taxon>
        <taxon>Pteriomorphia</taxon>
        <taxon>Mytilida</taxon>
        <taxon>Mytiloidea</taxon>
        <taxon>Mytilidae</taxon>
        <taxon>Mytilinae</taxon>
        <taxon>Mytilus</taxon>
    </lineage>
</organism>
<dbReference type="GO" id="GO:0004674">
    <property type="term" value="F:protein serine/threonine kinase activity"/>
    <property type="evidence" value="ECO:0007669"/>
    <property type="project" value="UniProtKB-EC"/>
</dbReference>
<dbReference type="OrthoDB" id="10505324at2759"/>